<dbReference type="Proteomes" id="UP000502462">
    <property type="component" value="Plasmid pFNW19M81"/>
</dbReference>
<sequence>MFSYNLQQDPKDVTSLPHHIPENNKEKLIPTGIKEHPEYVRENNIQTQVIHKREKRHTNNIKKTEELIQAVESNTKYSLIANNIKDKIFGHVDTVSPKDKKLIKILKDEIKNYIFPPEKIAEKALKV</sequence>
<protein>
    <submittedName>
        <fullName evidence="3">Hydrogenase</fullName>
    </submittedName>
</protein>
<keyword evidence="3" id="KW-0614">Plasmid</keyword>
<gene>
    <name evidence="3" type="ORF">A9225_27100</name>
</gene>
<organism evidence="3 4">
    <name type="scientific">Escherichia coli O121</name>
    <dbReference type="NCBI Taxonomy" id="1055537"/>
    <lineage>
        <taxon>Bacteria</taxon>
        <taxon>Pseudomonadati</taxon>
        <taxon>Pseudomonadota</taxon>
        <taxon>Gammaproteobacteria</taxon>
        <taxon>Enterobacterales</taxon>
        <taxon>Enterobacteriaceae</taxon>
        <taxon>Escherichia</taxon>
    </lineage>
</organism>
<evidence type="ECO:0000313" key="4">
    <source>
        <dbReference type="Proteomes" id="UP000502462"/>
    </source>
</evidence>
<accession>A0AAP9MTK6</accession>
<geneLocation type="plasmid" evidence="4">
    <name>pfnw19m81</name>
</geneLocation>
<proteinExistence type="predicted"/>
<dbReference type="InterPro" id="IPR024772">
    <property type="entry name" value="TcdA/TcdB_N"/>
</dbReference>
<dbReference type="AlphaFoldDB" id="A0AAP9MTK6"/>
<evidence type="ECO:0000256" key="1">
    <source>
        <dbReference type="SAM" id="MobiDB-lite"/>
    </source>
</evidence>
<feature type="domain" description="TcdA/TcdB toxin N-terminal helical" evidence="2">
    <location>
        <begin position="75"/>
        <end position="114"/>
    </location>
</feature>
<dbReference type="Pfam" id="PF12918">
    <property type="entry name" value="TcdB_N"/>
    <property type="match status" value="1"/>
</dbReference>
<evidence type="ECO:0000259" key="2">
    <source>
        <dbReference type="Pfam" id="PF12918"/>
    </source>
</evidence>
<name>A0AAP9MTK6_ECOLX</name>
<reference evidence="3 4" key="1">
    <citation type="submission" date="2020-04" db="EMBL/GenBank/DDBJ databases">
        <title>Closed genome of O121:H19 shiga- toxin Escherichia coli isolated from flour in USA, 2016.</title>
        <authorList>
            <person name="Haendiges J."/>
            <person name="Jinneman K.C."/>
            <person name="Gonzalez-Escalona N."/>
        </authorList>
    </citation>
    <scope>NUCLEOTIDE SEQUENCE [LARGE SCALE GENOMIC DNA]</scope>
    <source>
        <strain evidence="3 4">FDA858783-1-52</strain>
        <plasmid evidence="4">pfnw19m81</plasmid>
    </source>
</reference>
<feature type="region of interest" description="Disordered" evidence="1">
    <location>
        <begin position="1"/>
        <end position="27"/>
    </location>
</feature>
<evidence type="ECO:0000313" key="3">
    <source>
        <dbReference type="EMBL" id="QJE08825.1"/>
    </source>
</evidence>
<dbReference type="EMBL" id="CP051632">
    <property type="protein sequence ID" value="QJE08825.1"/>
    <property type="molecule type" value="Genomic_DNA"/>
</dbReference>